<accession>A0A927W676</accession>
<evidence type="ECO:0000256" key="5">
    <source>
        <dbReference type="ARBA" id="ARBA00023136"/>
    </source>
</evidence>
<evidence type="ECO:0000256" key="6">
    <source>
        <dbReference type="SAM" id="Phobius"/>
    </source>
</evidence>
<gene>
    <name evidence="7" type="ORF">E7215_14400</name>
</gene>
<dbReference type="GO" id="GO:0005886">
    <property type="term" value="C:plasma membrane"/>
    <property type="evidence" value="ECO:0007669"/>
    <property type="project" value="UniProtKB-SubCell"/>
</dbReference>
<dbReference type="PANTHER" id="PTHR30509:SF9">
    <property type="entry name" value="MULTIDRUG RESISTANCE PROTEIN MDTO"/>
    <property type="match status" value="1"/>
</dbReference>
<feature type="transmembrane region" description="Helical" evidence="6">
    <location>
        <begin position="63"/>
        <end position="82"/>
    </location>
</feature>
<proteinExistence type="predicted"/>
<dbReference type="Pfam" id="PF06081">
    <property type="entry name" value="ArAE_1"/>
    <property type="match status" value="1"/>
</dbReference>
<evidence type="ECO:0000256" key="4">
    <source>
        <dbReference type="ARBA" id="ARBA00022989"/>
    </source>
</evidence>
<evidence type="ECO:0000313" key="8">
    <source>
        <dbReference type="Proteomes" id="UP000768462"/>
    </source>
</evidence>
<comment type="caution">
    <text evidence="7">The sequence shown here is derived from an EMBL/GenBank/DDBJ whole genome shotgun (WGS) entry which is preliminary data.</text>
</comment>
<dbReference type="Proteomes" id="UP000768462">
    <property type="component" value="Unassembled WGS sequence"/>
</dbReference>
<dbReference type="PANTHER" id="PTHR30509">
    <property type="entry name" value="P-HYDROXYBENZOIC ACID EFFLUX PUMP SUBUNIT-RELATED"/>
    <property type="match status" value="1"/>
</dbReference>
<organism evidence="7 8">
    <name type="scientific">Clostridium sulfidigenes</name>
    <dbReference type="NCBI Taxonomy" id="318464"/>
    <lineage>
        <taxon>Bacteria</taxon>
        <taxon>Bacillati</taxon>
        <taxon>Bacillota</taxon>
        <taxon>Clostridia</taxon>
        <taxon>Eubacteriales</taxon>
        <taxon>Clostridiaceae</taxon>
        <taxon>Clostridium</taxon>
    </lineage>
</organism>
<keyword evidence="3 6" id="KW-0812">Transmembrane</keyword>
<comment type="subcellular location">
    <subcellularLocation>
        <location evidence="1">Cell membrane</location>
        <topology evidence="1">Multi-pass membrane protein</topology>
    </subcellularLocation>
</comment>
<evidence type="ECO:0000256" key="3">
    <source>
        <dbReference type="ARBA" id="ARBA00022692"/>
    </source>
</evidence>
<dbReference type="EMBL" id="SVCM01000163">
    <property type="protein sequence ID" value="MBE6061343.1"/>
    <property type="molecule type" value="Genomic_DNA"/>
</dbReference>
<name>A0A927W676_9CLOT</name>
<protein>
    <submittedName>
        <fullName evidence="7">Uncharacterized protein</fullName>
    </submittedName>
</protein>
<sequence>MKNLNSIYKFKKYIGMRNVKTALAAVISVIVAELFHLQSPFFVVTGALISMETTVKKGINAGIARVLGTIMGGIIGIITVLIDPGNIFLLFLGMVLLITLLNILKWQDSISMACVVFCVFMITMTSENIVLYAFQRTVDTIVGIIISIIINYIISPPSDSKFARSKAEYEDEEDIESFIMGVPEKIDIKE</sequence>
<dbReference type="AlphaFoldDB" id="A0A927W676"/>
<feature type="transmembrane region" description="Helical" evidence="6">
    <location>
        <begin position="87"/>
        <end position="104"/>
    </location>
</feature>
<feature type="transmembrane region" description="Helical" evidence="6">
    <location>
        <begin position="110"/>
        <end position="130"/>
    </location>
</feature>
<evidence type="ECO:0000256" key="1">
    <source>
        <dbReference type="ARBA" id="ARBA00004651"/>
    </source>
</evidence>
<feature type="transmembrane region" description="Helical" evidence="6">
    <location>
        <begin position="21"/>
        <end position="43"/>
    </location>
</feature>
<evidence type="ECO:0000313" key="7">
    <source>
        <dbReference type="EMBL" id="MBE6061343.1"/>
    </source>
</evidence>
<keyword evidence="5 6" id="KW-0472">Membrane</keyword>
<feature type="transmembrane region" description="Helical" evidence="6">
    <location>
        <begin position="137"/>
        <end position="154"/>
    </location>
</feature>
<keyword evidence="2" id="KW-1003">Cell membrane</keyword>
<dbReference type="InterPro" id="IPR010343">
    <property type="entry name" value="ArAE_1"/>
</dbReference>
<reference evidence="7" key="1">
    <citation type="submission" date="2019-04" db="EMBL/GenBank/DDBJ databases">
        <title>Evolution of Biomass-Degrading Anaerobic Consortia Revealed by Metagenomics.</title>
        <authorList>
            <person name="Peng X."/>
        </authorList>
    </citation>
    <scope>NUCLEOTIDE SEQUENCE</scope>
    <source>
        <strain evidence="7">SIG254</strain>
    </source>
</reference>
<evidence type="ECO:0000256" key="2">
    <source>
        <dbReference type="ARBA" id="ARBA00022475"/>
    </source>
</evidence>
<keyword evidence="4 6" id="KW-1133">Transmembrane helix</keyword>